<protein>
    <recommendedName>
        <fullName evidence="3">T9SS type A sorting domain-containing protein</fullName>
    </recommendedName>
</protein>
<name>A0A350H984_UNCW3</name>
<dbReference type="InterPro" id="IPR026444">
    <property type="entry name" value="Secre_tail"/>
</dbReference>
<dbReference type="AlphaFoldDB" id="A0A350H984"/>
<comment type="caution">
    <text evidence="1">The sequence shown here is derived from an EMBL/GenBank/DDBJ whole genome shotgun (WGS) entry which is preliminary data.</text>
</comment>
<evidence type="ECO:0000313" key="2">
    <source>
        <dbReference type="Proteomes" id="UP000264062"/>
    </source>
</evidence>
<dbReference type="InterPro" id="IPR029062">
    <property type="entry name" value="Class_I_gatase-like"/>
</dbReference>
<dbReference type="NCBIfam" id="TIGR04183">
    <property type="entry name" value="Por_Secre_tail"/>
    <property type="match status" value="1"/>
</dbReference>
<gene>
    <name evidence="1" type="ORF">DCW38_02845</name>
</gene>
<evidence type="ECO:0008006" key="3">
    <source>
        <dbReference type="Google" id="ProtNLM"/>
    </source>
</evidence>
<evidence type="ECO:0000313" key="1">
    <source>
        <dbReference type="EMBL" id="HAV92100.1"/>
    </source>
</evidence>
<dbReference type="SUPFAM" id="SSF52317">
    <property type="entry name" value="Class I glutamine amidotransferase-like"/>
    <property type="match status" value="1"/>
</dbReference>
<dbReference type="EMBL" id="DMZY01000085">
    <property type="protein sequence ID" value="HAV92100.1"/>
    <property type="molecule type" value="Genomic_DNA"/>
</dbReference>
<accession>A0A350H984</accession>
<dbReference type="Proteomes" id="UP000264062">
    <property type="component" value="Unassembled WGS sequence"/>
</dbReference>
<reference evidence="1 2" key="1">
    <citation type="journal article" date="2018" name="Nat. Biotechnol.">
        <title>A standardized bacterial taxonomy based on genome phylogeny substantially revises the tree of life.</title>
        <authorList>
            <person name="Parks D.H."/>
            <person name="Chuvochina M."/>
            <person name="Waite D.W."/>
            <person name="Rinke C."/>
            <person name="Skarshewski A."/>
            <person name="Chaumeil P.A."/>
            <person name="Hugenholtz P."/>
        </authorList>
    </citation>
    <scope>NUCLEOTIDE SEQUENCE [LARGE SCALE GENOMIC DNA]</scope>
    <source>
        <strain evidence="1">UBA9956</strain>
    </source>
</reference>
<sequence>MRNLILIFSLLICIQLFSANFLLNSDFELWSDSIHPNSWYQDSTYRDSFRCVQSSVKYSGSYSFTAHVFTRVQALTDVLSEYVAVQPSTAYRIKAHILDNDPAVYGKLYLNYYDASYIYLGNNFALDSVGDNSSWQAFPETLISTPATAYFAKVGFRFYDTSLWDGNGEIFIDSVYFGDTLGGSSVNTPQFSLLTHTPASPVNLQKLTVSCVITDNGSVTADSLFYKVNSDAWVKVYRDSLIGNTRYYSIPGQTASSAVLYYVWAKDNENLTSVSDTNSYTVSYPSQTKIKKVLFDYTKNQTAGNADWIIDANYPVPLPANPSYEDDWYGGISSWGFELDTAHIYNANTSYDTIEFEVFTLPPDSQITYGTTRPMDLKNYDVYIVCEPQNPFTSAESTAIFNYVANGGGLFMVADHVSSDRDGDGWDSPQVWDNFGSDAFGMHFYQVSEGNNNISDYTSTYNTSNDTIVNGPFGSVIGGTYNFHAGTMIQQSASALEVALYNTSYSMLSVAFYGSHNGRVAGTGDSSPCDDSTGNTSDELYDGWNEGIDRRLLLNTTYWLSVDSLDYTQTSAVDSRISSEENRVSISINISDYSKYSSIKIFRKLMCEFSFSLVRECNSASRISIEDALPSYYKGTVTYRIMGSMPGESVELALFDVSVKRETALSASFFTSSDYLNISGVDNERFYITDITGRKIKEGIINNNRINLKGINSGIYFLRFEKHSETGRIVKIK</sequence>
<proteinExistence type="predicted"/>
<organism evidence="1 2">
    <name type="scientific">candidate division WOR-3 bacterium</name>
    <dbReference type="NCBI Taxonomy" id="2052148"/>
    <lineage>
        <taxon>Bacteria</taxon>
        <taxon>Bacteria division WOR-3</taxon>
    </lineage>
</organism>